<evidence type="ECO:0000259" key="11">
    <source>
        <dbReference type="PROSITE" id="PS51867"/>
    </source>
</evidence>
<evidence type="ECO:0000256" key="8">
    <source>
        <dbReference type="ARBA" id="ARBA00080744"/>
    </source>
</evidence>
<evidence type="ECO:0000256" key="10">
    <source>
        <dbReference type="SAM" id="MobiDB-lite"/>
    </source>
</evidence>
<dbReference type="SUPFAM" id="SSF57850">
    <property type="entry name" value="RING/U-box"/>
    <property type="match status" value="1"/>
</dbReference>
<dbReference type="PROSITE" id="PS50896">
    <property type="entry name" value="LISH"/>
    <property type="match status" value="1"/>
</dbReference>
<dbReference type="Pfam" id="PF10607">
    <property type="entry name" value="CTLH"/>
    <property type="match status" value="1"/>
</dbReference>
<feature type="compositionally biased region" description="Pro residues" evidence="10">
    <location>
        <begin position="97"/>
        <end position="109"/>
    </location>
</feature>
<dbReference type="InterPro" id="IPR006594">
    <property type="entry name" value="LisH"/>
</dbReference>
<dbReference type="FunFam" id="3.30.40.10:FF:000143">
    <property type="entry name" value="Regulator of gluconeogenesis Rmd5"/>
    <property type="match status" value="1"/>
</dbReference>
<gene>
    <name evidence="12" type="ORF">BMF94_3853</name>
</gene>
<dbReference type="Gene3D" id="3.30.40.10">
    <property type="entry name" value="Zinc/RING finger domain, C3HC4 (zinc finger)"/>
    <property type="match status" value="1"/>
</dbReference>
<keyword evidence="2" id="KW-0963">Cytoplasm</keyword>
<evidence type="ECO:0000256" key="9">
    <source>
        <dbReference type="PROSITE-ProRule" id="PRU01215"/>
    </source>
</evidence>
<keyword evidence="5" id="KW-0862">Zinc</keyword>
<dbReference type="PANTHER" id="PTHR12170">
    <property type="entry name" value="MACROPHAGE ERYTHROBLAST ATTACHER-RELATED"/>
    <property type="match status" value="1"/>
</dbReference>
<evidence type="ECO:0000313" key="12">
    <source>
        <dbReference type="EMBL" id="POY73115.1"/>
    </source>
</evidence>
<feature type="region of interest" description="Disordered" evidence="10">
    <location>
        <begin position="254"/>
        <end position="312"/>
    </location>
</feature>
<comment type="similarity">
    <text evidence="6">Belongs to the RMD5/GID2 family.</text>
</comment>
<dbReference type="GO" id="GO:0008270">
    <property type="term" value="F:zinc ion binding"/>
    <property type="evidence" value="ECO:0007669"/>
    <property type="project" value="UniProtKB-KW"/>
</dbReference>
<dbReference type="AlphaFoldDB" id="A0A2S5B8M3"/>
<reference evidence="12 13" key="1">
    <citation type="journal article" date="2018" name="Front. Microbiol.">
        <title>Prospects for Fungal Bioremediation of Acidic Radioactive Waste Sites: Characterization and Genome Sequence of Rhodotorula taiwanensis MD1149.</title>
        <authorList>
            <person name="Tkavc R."/>
            <person name="Matrosova V.Y."/>
            <person name="Grichenko O.E."/>
            <person name="Gostincar C."/>
            <person name="Volpe R.P."/>
            <person name="Klimenkova P."/>
            <person name="Gaidamakova E.K."/>
            <person name="Zhou C.E."/>
            <person name="Stewart B.J."/>
            <person name="Lyman M.G."/>
            <person name="Malfatti S.A."/>
            <person name="Rubinfeld B."/>
            <person name="Courtot M."/>
            <person name="Singh J."/>
            <person name="Dalgard C.L."/>
            <person name="Hamilton T."/>
            <person name="Frey K.G."/>
            <person name="Gunde-Cimerman N."/>
            <person name="Dugan L."/>
            <person name="Daly M.J."/>
        </authorList>
    </citation>
    <scope>NUCLEOTIDE SEQUENCE [LARGE SCALE GENOMIC DNA]</scope>
    <source>
        <strain evidence="12 13">MD1149</strain>
    </source>
</reference>
<comment type="caution">
    <text evidence="12">The sequence shown here is derived from an EMBL/GenBank/DDBJ whole genome shotgun (WGS) entry which is preliminary data.</text>
</comment>
<dbReference type="GO" id="GO:0005634">
    <property type="term" value="C:nucleus"/>
    <property type="evidence" value="ECO:0007669"/>
    <property type="project" value="TreeGrafter"/>
</dbReference>
<dbReference type="GO" id="GO:0005737">
    <property type="term" value="C:cytoplasm"/>
    <property type="evidence" value="ECO:0007669"/>
    <property type="project" value="UniProtKB-SubCell"/>
</dbReference>
<evidence type="ECO:0000256" key="2">
    <source>
        <dbReference type="ARBA" id="ARBA00022490"/>
    </source>
</evidence>
<dbReference type="PANTHER" id="PTHR12170:SF3">
    <property type="entry name" value="GH10162P"/>
    <property type="match status" value="1"/>
</dbReference>
<evidence type="ECO:0000313" key="13">
    <source>
        <dbReference type="Proteomes" id="UP000237144"/>
    </source>
</evidence>
<comment type="subcellular location">
    <subcellularLocation>
        <location evidence="1">Cytoplasm</location>
    </subcellularLocation>
</comment>
<dbReference type="Pfam" id="PF13445">
    <property type="entry name" value="zf-RING_UBOX"/>
    <property type="match status" value="1"/>
</dbReference>
<dbReference type="OrthoDB" id="1933281at2759"/>
<accession>A0A2S5B8M3</accession>
<feature type="region of interest" description="Disordered" evidence="10">
    <location>
        <begin position="91"/>
        <end position="142"/>
    </location>
</feature>
<dbReference type="GO" id="GO:0061630">
    <property type="term" value="F:ubiquitin protein ligase activity"/>
    <property type="evidence" value="ECO:0007669"/>
    <property type="project" value="InterPro"/>
</dbReference>
<keyword evidence="13" id="KW-1185">Reference proteome</keyword>
<dbReference type="InterPro" id="IPR045098">
    <property type="entry name" value="Fyv10_fam"/>
</dbReference>
<evidence type="ECO:0000256" key="4">
    <source>
        <dbReference type="ARBA" id="ARBA00022771"/>
    </source>
</evidence>
<feature type="compositionally biased region" description="Basic and acidic residues" evidence="10">
    <location>
        <begin position="254"/>
        <end position="268"/>
    </location>
</feature>
<keyword evidence="3" id="KW-0479">Metal-binding</keyword>
<dbReference type="GO" id="GO:0034657">
    <property type="term" value="C:GID complex"/>
    <property type="evidence" value="ECO:0007669"/>
    <property type="project" value="TreeGrafter"/>
</dbReference>
<dbReference type="GO" id="GO:0043161">
    <property type="term" value="P:proteasome-mediated ubiquitin-dependent protein catabolic process"/>
    <property type="evidence" value="ECO:0007669"/>
    <property type="project" value="InterPro"/>
</dbReference>
<organism evidence="12 13">
    <name type="scientific">Rhodotorula taiwanensis</name>
    <dbReference type="NCBI Taxonomy" id="741276"/>
    <lineage>
        <taxon>Eukaryota</taxon>
        <taxon>Fungi</taxon>
        <taxon>Dikarya</taxon>
        <taxon>Basidiomycota</taxon>
        <taxon>Pucciniomycotina</taxon>
        <taxon>Microbotryomycetes</taxon>
        <taxon>Sporidiobolales</taxon>
        <taxon>Sporidiobolaceae</taxon>
        <taxon>Rhodotorula</taxon>
    </lineage>
</organism>
<dbReference type="InterPro" id="IPR037683">
    <property type="entry name" value="Rmd5_dRing"/>
</dbReference>
<dbReference type="Proteomes" id="UP000237144">
    <property type="component" value="Unassembled WGS sequence"/>
</dbReference>
<dbReference type="InterPro" id="IPR013083">
    <property type="entry name" value="Znf_RING/FYVE/PHD"/>
</dbReference>
<protein>
    <recommendedName>
        <fullName evidence="8">GID complex catalytic subunit 2</fullName>
    </recommendedName>
    <alternativeName>
        <fullName evidence="7">Glucose-induced degradation protein 2</fullName>
    </alternativeName>
</protein>
<evidence type="ECO:0000256" key="1">
    <source>
        <dbReference type="ARBA" id="ARBA00004496"/>
    </source>
</evidence>
<keyword evidence="4 9" id="KW-0863">Zinc-finger</keyword>
<dbReference type="InterPro" id="IPR027370">
    <property type="entry name" value="Znf-RING_euk"/>
</dbReference>
<dbReference type="EMBL" id="PJQD01000041">
    <property type="protein sequence ID" value="POY73115.1"/>
    <property type="molecule type" value="Genomic_DNA"/>
</dbReference>
<evidence type="ECO:0000256" key="6">
    <source>
        <dbReference type="ARBA" id="ARBA00061136"/>
    </source>
</evidence>
<name>A0A2S5B8M3_9BASI</name>
<feature type="zinc finger region" description="RING-Gid-type" evidence="9">
    <location>
        <begin position="449"/>
        <end position="491"/>
    </location>
</feature>
<evidence type="ECO:0000256" key="3">
    <source>
        <dbReference type="ARBA" id="ARBA00022723"/>
    </source>
</evidence>
<sequence>MSHLDPLPAELAAVRSQSQAAHAIARLTTDSLLSRLERARSLLAEPSHASPAQDLVAIDTFLREANQDQAKAYKEWGNAVAKLQKSVDRKYGAPASAPFPPAPPKPNPNPTLNLHPSLRGLHQQQHHHPRTSRTNAEASPEIPFSHPETTRALHETIAAHLARIGAFDSLETFLSESGLPAPAASDLSPAVLAGLRDLHAIVGELNRGRCDRAIEWVQQRRRRVQGKDNVEAEELLFQLRKEDYIRLVLRRPRARTDDGPDDDGRGEAMDVEPTVPAGDRPRRKSSLASTASSILDPPSTAARRPDPHTQAALTYGGEHFRPFLSDPARATEIYALLTSALYPLHHRHDDDASSSESENPYATLYRPYRQPGESPSASLFTRAYLETLDLAHESPLTVVTDVGSTGALAKIMKVRAVMKEKKTEWSAVGELPVEIPLPTRYRYHSVFACPVSKEQATELNPPMLLPCGHVIARESLMRLARGTPTLKCPYCPVVSHFNACVRVRF</sequence>
<dbReference type="CDD" id="cd16652">
    <property type="entry name" value="dRING_Rmd5p-like"/>
    <property type="match status" value="1"/>
</dbReference>
<evidence type="ECO:0000256" key="5">
    <source>
        <dbReference type="ARBA" id="ARBA00022833"/>
    </source>
</evidence>
<proteinExistence type="inferred from homology"/>
<feature type="domain" description="RING-Gid-type" evidence="11">
    <location>
        <begin position="449"/>
        <end position="491"/>
    </location>
</feature>
<evidence type="ECO:0000256" key="7">
    <source>
        <dbReference type="ARBA" id="ARBA00075398"/>
    </source>
</evidence>
<dbReference type="InterPro" id="IPR044063">
    <property type="entry name" value="ZF_RING_GID"/>
</dbReference>
<dbReference type="PROSITE" id="PS51867">
    <property type="entry name" value="ZF_RING_GID"/>
    <property type="match status" value="1"/>
</dbReference>
<dbReference type="STRING" id="741276.A0A2S5B8M3"/>
<dbReference type="InterPro" id="IPR024964">
    <property type="entry name" value="CTLH/CRA"/>
</dbReference>